<keyword evidence="1" id="KW-0472">Membrane</keyword>
<keyword evidence="1" id="KW-1133">Transmembrane helix</keyword>
<evidence type="ECO:0000256" key="2">
    <source>
        <dbReference type="SAM" id="SignalP"/>
    </source>
</evidence>
<feature type="signal peptide" evidence="2">
    <location>
        <begin position="1"/>
        <end position="25"/>
    </location>
</feature>
<accession>A0A914Z0F0</accession>
<organism evidence="3 4">
    <name type="scientific">Panagrolaimus superbus</name>
    <dbReference type="NCBI Taxonomy" id="310955"/>
    <lineage>
        <taxon>Eukaryota</taxon>
        <taxon>Metazoa</taxon>
        <taxon>Ecdysozoa</taxon>
        <taxon>Nematoda</taxon>
        <taxon>Chromadorea</taxon>
        <taxon>Rhabditida</taxon>
        <taxon>Tylenchina</taxon>
        <taxon>Panagrolaimomorpha</taxon>
        <taxon>Panagrolaimoidea</taxon>
        <taxon>Panagrolaimidae</taxon>
        <taxon>Panagrolaimus</taxon>
    </lineage>
</organism>
<proteinExistence type="predicted"/>
<protein>
    <submittedName>
        <fullName evidence="4">Transmembrane protein</fullName>
    </submittedName>
</protein>
<feature type="chain" id="PRO_5036769689" evidence="2">
    <location>
        <begin position="26"/>
        <end position="258"/>
    </location>
</feature>
<dbReference type="AlphaFoldDB" id="A0A914Z0F0"/>
<evidence type="ECO:0000256" key="1">
    <source>
        <dbReference type="SAM" id="Phobius"/>
    </source>
</evidence>
<evidence type="ECO:0000313" key="4">
    <source>
        <dbReference type="WBParaSite" id="PSU_v2.g6204.t1"/>
    </source>
</evidence>
<evidence type="ECO:0000313" key="3">
    <source>
        <dbReference type="Proteomes" id="UP000887577"/>
    </source>
</evidence>
<dbReference type="Proteomes" id="UP000887577">
    <property type="component" value="Unplaced"/>
</dbReference>
<dbReference type="WBParaSite" id="PSU_v2.g6204.t1">
    <property type="protein sequence ID" value="PSU_v2.g6204.t1"/>
    <property type="gene ID" value="PSU_v2.g6204"/>
</dbReference>
<keyword evidence="3" id="KW-1185">Reference proteome</keyword>
<name>A0A914Z0F0_9BILA</name>
<reference evidence="4" key="1">
    <citation type="submission" date="2022-11" db="UniProtKB">
        <authorList>
            <consortium name="WormBaseParasite"/>
        </authorList>
    </citation>
    <scope>IDENTIFICATION</scope>
</reference>
<keyword evidence="1" id="KW-0812">Transmembrane</keyword>
<feature type="transmembrane region" description="Helical" evidence="1">
    <location>
        <begin position="237"/>
        <end position="257"/>
    </location>
</feature>
<sequence length="258" mass="28395">MNCCCFKTLFVFLCFQFLFSAPSFAAKLQKHENVSNDSFIFDSNGAINEQQLRSDNLLADESVRGIANGNDIQLSGSGFINLTLTDETLQFEVCKNCRGTSRVCFDTKETYIDEKVKCSGLSSFCKFEAKYEKDNGVNENERIVFADVLVYFLAIQSYCLQPTMHTGLVPLIAGTRFKSCEPKIDGVDKMIKLYVDINALCPIKVKNAKIHAPKVLSTIPPPNSVEDDQSSTASVPVWAIVIMVLGGIAVIIIIGGFG</sequence>
<keyword evidence="2" id="KW-0732">Signal</keyword>